<dbReference type="GO" id="GO:0005737">
    <property type="term" value="C:cytoplasm"/>
    <property type="evidence" value="ECO:0007669"/>
    <property type="project" value="UniProtKB-SubCell"/>
</dbReference>
<dbReference type="Pfam" id="PF06857">
    <property type="entry name" value="ACP"/>
    <property type="match status" value="1"/>
</dbReference>
<dbReference type="AlphaFoldDB" id="A0A919UC49"/>
<dbReference type="InterPro" id="IPR023439">
    <property type="entry name" value="Mal_deCO2ase/Cit_lyase_ACP"/>
</dbReference>
<dbReference type="Proteomes" id="UP000660611">
    <property type="component" value="Unassembled WGS sequence"/>
</dbReference>
<feature type="modified residue" description="O-(phosphoribosyl dephospho-coenzyme A)serine" evidence="5">
    <location>
        <position position="25"/>
    </location>
</feature>
<comment type="caution">
    <text evidence="6">The sequence shown here is derived from an EMBL/GenBank/DDBJ whole genome shotgun (WGS) entry which is preliminary data.</text>
</comment>
<gene>
    <name evidence="6" type="primary">mdcC</name>
    <name evidence="6" type="ORF">Dsi01nite_033540</name>
</gene>
<evidence type="ECO:0000313" key="7">
    <source>
        <dbReference type="Proteomes" id="UP000660611"/>
    </source>
</evidence>
<keyword evidence="7" id="KW-1185">Reference proteome</keyword>
<proteinExistence type="inferred from homology"/>
<reference evidence="6" key="1">
    <citation type="submission" date="2021-01" db="EMBL/GenBank/DDBJ databases">
        <title>Whole genome shotgun sequence of Dactylosporangium siamense NBRC 106093.</title>
        <authorList>
            <person name="Komaki H."/>
            <person name="Tamura T."/>
        </authorList>
    </citation>
    <scope>NUCLEOTIDE SEQUENCE</scope>
    <source>
        <strain evidence="6">NBRC 106093</strain>
    </source>
</reference>
<name>A0A919UC49_9ACTN</name>
<evidence type="ECO:0000256" key="4">
    <source>
        <dbReference type="NCBIfam" id="TIGR03130"/>
    </source>
</evidence>
<comment type="PTM">
    <text evidence="5">Covalently binds the prosthetic group of malonate decarboxylase.</text>
</comment>
<keyword evidence="3 5" id="KW-0597">Phosphoprotein</keyword>
<evidence type="ECO:0000256" key="2">
    <source>
        <dbReference type="ARBA" id="ARBA00022490"/>
    </source>
</evidence>
<evidence type="ECO:0000313" key="6">
    <source>
        <dbReference type="EMBL" id="GIG45313.1"/>
    </source>
</evidence>
<evidence type="ECO:0000256" key="5">
    <source>
        <dbReference type="PIRSR" id="PIRSR609662-50"/>
    </source>
</evidence>
<dbReference type="EMBL" id="BONQ01000050">
    <property type="protein sequence ID" value="GIG45313.1"/>
    <property type="molecule type" value="Genomic_DNA"/>
</dbReference>
<organism evidence="6 7">
    <name type="scientific">Dactylosporangium siamense</name>
    <dbReference type="NCBI Taxonomy" id="685454"/>
    <lineage>
        <taxon>Bacteria</taxon>
        <taxon>Bacillati</taxon>
        <taxon>Actinomycetota</taxon>
        <taxon>Actinomycetes</taxon>
        <taxon>Micromonosporales</taxon>
        <taxon>Micromonosporaceae</taxon>
        <taxon>Dactylosporangium</taxon>
    </lineage>
</organism>
<evidence type="ECO:0000256" key="3">
    <source>
        <dbReference type="ARBA" id="ARBA00022553"/>
    </source>
</evidence>
<dbReference type="NCBIfam" id="TIGR03130">
    <property type="entry name" value="malonate_delta"/>
    <property type="match status" value="1"/>
</dbReference>
<sequence length="102" mass="11216">MRTLHFTFPATVRAVRRAHVGVVGSGDLEVLFEPTADDVAVVRVRTSVEGFDEVWRSTLQRFFARTPVRGSWELNDAAATPALVTLRLQQAAHEAGPIEEAS</sequence>
<dbReference type="HAMAP" id="MF_00710">
    <property type="entry name" value="Malonate_deCO2ase_dsu"/>
    <property type="match status" value="1"/>
</dbReference>
<evidence type="ECO:0000256" key="1">
    <source>
        <dbReference type="ARBA" id="ARBA00004496"/>
    </source>
</evidence>
<keyword evidence="2" id="KW-0963">Cytoplasm</keyword>
<comment type="subcellular location">
    <subcellularLocation>
        <location evidence="1">Cytoplasm</location>
    </subcellularLocation>
</comment>
<accession>A0A919UC49</accession>
<dbReference type="InterPro" id="IPR009662">
    <property type="entry name" value="Malonate_deCO2ase_dsu"/>
</dbReference>
<protein>
    <recommendedName>
        <fullName evidence="4">Malonate decarboxylase acyl carrier protein</fullName>
    </recommendedName>
</protein>
<dbReference type="RefSeq" id="WP_203847100.1">
    <property type="nucleotide sequence ID" value="NZ_BAAAVW010000009.1"/>
</dbReference>